<dbReference type="Pfam" id="PF00593">
    <property type="entry name" value="TonB_dep_Rec_b-barrel"/>
    <property type="match status" value="1"/>
</dbReference>
<evidence type="ECO:0000256" key="8">
    <source>
        <dbReference type="ARBA" id="ARBA00023170"/>
    </source>
</evidence>
<evidence type="ECO:0000256" key="9">
    <source>
        <dbReference type="ARBA" id="ARBA00023237"/>
    </source>
</evidence>
<keyword evidence="3 10" id="KW-0813">Transport</keyword>
<evidence type="ECO:0000256" key="7">
    <source>
        <dbReference type="ARBA" id="ARBA00023136"/>
    </source>
</evidence>
<dbReference type="Gene3D" id="2.40.170.20">
    <property type="entry name" value="TonB-dependent receptor, beta-barrel domain"/>
    <property type="match status" value="1"/>
</dbReference>
<dbReference type="Proteomes" id="UP001246372">
    <property type="component" value="Unassembled WGS sequence"/>
</dbReference>
<proteinExistence type="inferred from homology"/>
<evidence type="ECO:0000313" key="15">
    <source>
        <dbReference type="Proteomes" id="UP001246372"/>
    </source>
</evidence>
<dbReference type="Gene3D" id="2.170.130.10">
    <property type="entry name" value="TonB-dependent receptor, plug domain"/>
    <property type="match status" value="1"/>
</dbReference>
<evidence type="ECO:0000256" key="11">
    <source>
        <dbReference type="RuleBase" id="RU003357"/>
    </source>
</evidence>
<evidence type="ECO:0000259" key="12">
    <source>
        <dbReference type="Pfam" id="PF00593"/>
    </source>
</evidence>
<dbReference type="SUPFAM" id="SSF56935">
    <property type="entry name" value="Porins"/>
    <property type="match status" value="1"/>
</dbReference>
<comment type="similarity">
    <text evidence="2 10 11">Belongs to the TonB-dependent receptor family.</text>
</comment>
<comment type="subcellular location">
    <subcellularLocation>
        <location evidence="1 10">Cell outer membrane</location>
        <topology evidence="1 10">Multi-pass membrane protein</topology>
    </subcellularLocation>
</comment>
<name>A0ABU3PEK2_9BURK</name>
<evidence type="ECO:0000256" key="1">
    <source>
        <dbReference type="ARBA" id="ARBA00004571"/>
    </source>
</evidence>
<feature type="domain" description="TonB-dependent receptor plug" evidence="13">
    <location>
        <begin position="65"/>
        <end position="182"/>
    </location>
</feature>
<keyword evidence="5 10" id="KW-0812">Transmembrane</keyword>
<organism evidence="14 15">
    <name type="scientific">Roseateles aquae</name>
    <dbReference type="NCBI Taxonomy" id="3077235"/>
    <lineage>
        <taxon>Bacteria</taxon>
        <taxon>Pseudomonadati</taxon>
        <taxon>Pseudomonadota</taxon>
        <taxon>Betaproteobacteria</taxon>
        <taxon>Burkholderiales</taxon>
        <taxon>Sphaerotilaceae</taxon>
        <taxon>Roseateles</taxon>
    </lineage>
</organism>
<keyword evidence="15" id="KW-1185">Reference proteome</keyword>
<dbReference type="PANTHER" id="PTHR47234:SF2">
    <property type="entry name" value="TONB-DEPENDENT RECEPTOR"/>
    <property type="match status" value="1"/>
</dbReference>
<comment type="caution">
    <text evidence="14">The sequence shown here is derived from an EMBL/GenBank/DDBJ whole genome shotgun (WGS) entry which is preliminary data.</text>
</comment>
<evidence type="ECO:0000256" key="4">
    <source>
        <dbReference type="ARBA" id="ARBA00022452"/>
    </source>
</evidence>
<evidence type="ECO:0000256" key="2">
    <source>
        <dbReference type="ARBA" id="ARBA00009810"/>
    </source>
</evidence>
<dbReference type="InterPro" id="IPR012910">
    <property type="entry name" value="Plug_dom"/>
</dbReference>
<evidence type="ECO:0000256" key="3">
    <source>
        <dbReference type="ARBA" id="ARBA00022448"/>
    </source>
</evidence>
<keyword evidence="4 10" id="KW-1134">Transmembrane beta strand</keyword>
<accession>A0ABU3PEK2</accession>
<dbReference type="CDD" id="cd01347">
    <property type="entry name" value="ligand_gated_channel"/>
    <property type="match status" value="1"/>
</dbReference>
<evidence type="ECO:0000256" key="5">
    <source>
        <dbReference type="ARBA" id="ARBA00022692"/>
    </source>
</evidence>
<gene>
    <name evidence="14" type="ORF">RQP53_17040</name>
</gene>
<keyword evidence="7 10" id="KW-0472">Membrane</keyword>
<dbReference type="InterPro" id="IPR036942">
    <property type="entry name" value="Beta-barrel_TonB_sf"/>
</dbReference>
<dbReference type="EMBL" id="JAVXZY010000007">
    <property type="protein sequence ID" value="MDT9000986.1"/>
    <property type="molecule type" value="Genomic_DNA"/>
</dbReference>
<dbReference type="InterPro" id="IPR037066">
    <property type="entry name" value="Plug_dom_sf"/>
</dbReference>
<evidence type="ECO:0000256" key="10">
    <source>
        <dbReference type="PROSITE-ProRule" id="PRU01360"/>
    </source>
</evidence>
<keyword evidence="9 10" id="KW-0998">Cell outer membrane</keyword>
<keyword evidence="8 14" id="KW-0675">Receptor</keyword>
<keyword evidence="6 11" id="KW-0798">TonB box</keyword>
<evidence type="ECO:0000256" key="6">
    <source>
        <dbReference type="ARBA" id="ARBA00023077"/>
    </source>
</evidence>
<feature type="domain" description="TonB-dependent receptor-like beta-barrel" evidence="12">
    <location>
        <begin position="454"/>
        <end position="891"/>
    </location>
</feature>
<sequence length="930" mass="101265">MSPRPHRPARPSYNASLPSAKLRHSVEAVLLALAALPAVAQQAVVPDARLNRVEITGSAIKRLESETALPVQVISREDIDKAGVTTAAELLSKVAANVGGLTDGVSINVGGDQRGFNSANLRGLGSSSTLVLLNGRRMANFASPGDDAGVDLHNIPAAAIQRVEVLLDGASALYGTDAIGGVINFITRKDFQGFDLSAYAGKTQEGGAGKQTASLAGGFGNITRDGYNLFAVLDLQNTGRLSTSQRKFIPELKIPERLGHLLSSFTSPANIRLTRTQRDHLQDIGFTINGKPITNRLINFSIPNCAPPANLYLPDGTGGVDACTYDYMGDTELYPESKNISLLSRGVLQVAPDHQLYAELSLAKAKTRYVGSSARVTGDINYKMIPALANTGLDQLDEDYPGELELRMRLNEAGRRTSELTSTGQRFVLGMMGTLAGWDYDIGLNRSVNTVGDRDVHGYVLYDKLIQGIRSGIINPFGPSSAAGVALIDSIQVNDEVRHARGTMTTLDFKASRAIGQMDGGDVMLALGGELRNERTDFTPSALLMTDNINNDRAPEGGKATSDSRRVAAVYGELFVPFAKQWEMQLALRHDHYQTVGGASSPKLGLRYQPDKSLLFRGSASTGFRAPSLNDLYRPTVYSSTSTLPDPVYCAENDNDLSVCADNWNTRRYSNAKLKPERSQQFSLGTVFEPSRSLTMSLDYWNIKRTDLISEIGDDIILGNLAKYGNLVHRYSQNDGLCDYDAEDNGICYIELRKENRGAQKASGLDLNFDLHGVKTEWGVLGARLNGTLVLQSKLQNAPGDPYISNLGKFVTKGVVQRWRHHLTLDWEQGPVGLSLANNYSAGYDDQNSAINTDNGTVVAANRVKAYSTWDVSGWWAVNQQFKLRAGIQNIGNTSPPFSNQAYFFLSGYDPSYTDPRGRFFYLSAQYQFK</sequence>
<evidence type="ECO:0000313" key="14">
    <source>
        <dbReference type="EMBL" id="MDT9000986.1"/>
    </source>
</evidence>
<evidence type="ECO:0000259" key="13">
    <source>
        <dbReference type="Pfam" id="PF07715"/>
    </source>
</evidence>
<dbReference type="PROSITE" id="PS52016">
    <property type="entry name" value="TONB_DEPENDENT_REC_3"/>
    <property type="match status" value="1"/>
</dbReference>
<dbReference type="InterPro" id="IPR000531">
    <property type="entry name" value="Beta-barrel_TonB"/>
</dbReference>
<protein>
    <submittedName>
        <fullName evidence="14">TonB-dependent receptor</fullName>
    </submittedName>
</protein>
<dbReference type="PANTHER" id="PTHR47234">
    <property type="match status" value="1"/>
</dbReference>
<reference evidence="14" key="1">
    <citation type="submission" date="2023-09" db="EMBL/GenBank/DDBJ databases">
        <title>Paucibacter sp. APW11 Genome sequencing and assembly.</title>
        <authorList>
            <person name="Kim I."/>
        </authorList>
    </citation>
    <scope>NUCLEOTIDE SEQUENCE</scope>
    <source>
        <strain evidence="14">APW11</strain>
    </source>
</reference>
<dbReference type="InterPro" id="IPR039426">
    <property type="entry name" value="TonB-dep_rcpt-like"/>
</dbReference>
<dbReference type="Pfam" id="PF07715">
    <property type="entry name" value="Plug"/>
    <property type="match status" value="1"/>
</dbReference>